<name>A0A2I0WT14_9ASPA</name>
<keyword evidence="2" id="KW-1185">Reference proteome</keyword>
<evidence type="ECO:0000313" key="2">
    <source>
        <dbReference type="Proteomes" id="UP000233837"/>
    </source>
</evidence>
<dbReference type="EMBL" id="KZ502442">
    <property type="protein sequence ID" value="PKU78796.1"/>
    <property type="molecule type" value="Genomic_DNA"/>
</dbReference>
<sequence length="84" mass="9511">MPKEEVISNSDNFSKSFQTANHGDLPKLCGFNILTAIFEIVIDAVAEAIREVRSDEAKQQFLTAIFIVENYQFSQLCELSINRI</sequence>
<gene>
    <name evidence="1" type="ORF">MA16_Dca000139</name>
</gene>
<organism evidence="1 2">
    <name type="scientific">Dendrobium catenatum</name>
    <dbReference type="NCBI Taxonomy" id="906689"/>
    <lineage>
        <taxon>Eukaryota</taxon>
        <taxon>Viridiplantae</taxon>
        <taxon>Streptophyta</taxon>
        <taxon>Embryophyta</taxon>
        <taxon>Tracheophyta</taxon>
        <taxon>Spermatophyta</taxon>
        <taxon>Magnoliopsida</taxon>
        <taxon>Liliopsida</taxon>
        <taxon>Asparagales</taxon>
        <taxon>Orchidaceae</taxon>
        <taxon>Epidendroideae</taxon>
        <taxon>Malaxideae</taxon>
        <taxon>Dendrobiinae</taxon>
        <taxon>Dendrobium</taxon>
    </lineage>
</organism>
<proteinExistence type="predicted"/>
<accession>A0A2I0WT14</accession>
<dbReference type="AlphaFoldDB" id="A0A2I0WT14"/>
<dbReference type="Proteomes" id="UP000233837">
    <property type="component" value="Unassembled WGS sequence"/>
</dbReference>
<evidence type="ECO:0000313" key="1">
    <source>
        <dbReference type="EMBL" id="PKU78796.1"/>
    </source>
</evidence>
<reference evidence="1 2" key="1">
    <citation type="journal article" date="2016" name="Sci. Rep.">
        <title>The Dendrobium catenatum Lindl. genome sequence provides insights into polysaccharide synthase, floral development and adaptive evolution.</title>
        <authorList>
            <person name="Zhang G.Q."/>
            <person name="Xu Q."/>
            <person name="Bian C."/>
            <person name="Tsai W.C."/>
            <person name="Yeh C.M."/>
            <person name="Liu K.W."/>
            <person name="Yoshida K."/>
            <person name="Zhang L.S."/>
            <person name="Chang S.B."/>
            <person name="Chen F."/>
            <person name="Shi Y."/>
            <person name="Su Y.Y."/>
            <person name="Zhang Y.Q."/>
            <person name="Chen L.J."/>
            <person name="Yin Y."/>
            <person name="Lin M."/>
            <person name="Huang H."/>
            <person name="Deng H."/>
            <person name="Wang Z.W."/>
            <person name="Zhu S.L."/>
            <person name="Zhao X."/>
            <person name="Deng C."/>
            <person name="Niu S.C."/>
            <person name="Huang J."/>
            <person name="Wang M."/>
            <person name="Liu G.H."/>
            <person name="Yang H.J."/>
            <person name="Xiao X.J."/>
            <person name="Hsiao Y.Y."/>
            <person name="Wu W.L."/>
            <person name="Chen Y.Y."/>
            <person name="Mitsuda N."/>
            <person name="Ohme-Takagi M."/>
            <person name="Luo Y.B."/>
            <person name="Van de Peer Y."/>
            <person name="Liu Z.J."/>
        </authorList>
    </citation>
    <scope>NUCLEOTIDE SEQUENCE [LARGE SCALE GENOMIC DNA]</scope>
    <source>
        <tissue evidence="1">The whole plant</tissue>
    </source>
</reference>
<reference evidence="1 2" key="2">
    <citation type="journal article" date="2017" name="Nature">
        <title>The Apostasia genome and the evolution of orchids.</title>
        <authorList>
            <person name="Zhang G.Q."/>
            <person name="Liu K.W."/>
            <person name="Li Z."/>
            <person name="Lohaus R."/>
            <person name="Hsiao Y.Y."/>
            <person name="Niu S.C."/>
            <person name="Wang J.Y."/>
            <person name="Lin Y.C."/>
            <person name="Xu Q."/>
            <person name="Chen L.J."/>
            <person name="Yoshida K."/>
            <person name="Fujiwara S."/>
            <person name="Wang Z.W."/>
            <person name="Zhang Y.Q."/>
            <person name="Mitsuda N."/>
            <person name="Wang M."/>
            <person name="Liu G.H."/>
            <person name="Pecoraro L."/>
            <person name="Huang H.X."/>
            <person name="Xiao X.J."/>
            <person name="Lin M."/>
            <person name="Wu X.Y."/>
            <person name="Wu W.L."/>
            <person name="Chen Y.Y."/>
            <person name="Chang S.B."/>
            <person name="Sakamoto S."/>
            <person name="Ohme-Takagi M."/>
            <person name="Yagi M."/>
            <person name="Zeng S.J."/>
            <person name="Shen C.Y."/>
            <person name="Yeh C.M."/>
            <person name="Luo Y.B."/>
            <person name="Tsai W.C."/>
            <person name="Van de Peer Y."/>
            <person name="Liu Z.J."/>
        </authorList>
    </citation>
    <scope>NUCLEOTIDE SEQUENCE [LARGE SCALE GENOMIC DNA]</scope>
    <source>
        <tissue evidence="1">The whole plant</tissue>
    </source>
</reference>
<protein>
    <submittedName>
        <fullName evidence="1">Uncharacterized protein</fullName>
    </submittedName>
</protein>